<protein>
    <submittedName>
        <fullName evidence="3">ABC transporter permease</fullName>
    </submittedName>
</protein>
<keyword evidence="1" id="KW-0472">Membrane</keyword>
<dbReference type="Proteomes" id="UP000596035">
    <property type="component" value="Chromosome"/>
</dbReference>
<reference evidence="2" key="1">
    <citation type="journal article" date="2017" name="Genome Announc.">
        <title>High-Quality Whole-Genome Sequences of the Oligo-Mouse-Microbiota Bacterial Community.</title>
        <authorList>
            <person name="Garzetti D."/>
            <person name="Brugiroux S."/>
            <person name="Bunk B."/>
            <person name="Pukall R."/>
            <person name="McCoy K.D."/>
            <person name="Macpherson A.J."/>
            <person name="Stecher B."/>
        </authorList>
    </citation>
    <scope>NUCLEOTIDE SEQUENCE</scope>
    <source>
        <strain evidence="2">KB18</strain>
    </source>
</reference>
<evidence type="ECO:0000313" key="4">
    <source>
        <dbReference type="Proteomes" id="UP000196710"/>
    </source>
</evidence>
<dbReference type="EMBL" id="CP065321">
    <property type="protein sequence ID" value="QQR29766.1"/>
    <property type="molecule type" value="Genomic_DNA"/>
</dbReference>
<keyword evidence="1" id="KW-1133">Transmembrane helix</keyword>
<dbReference type="Proteomes" id="UP000196710">
    <property type="component" value="Chromosome"/>
</dbReference>
<reference evidence="4" key="2">
    <citation type="submission" date="2017-05" db="EMBL/GenBank/DDBJ databases">
        <title>Improved OligoMM genomes.</title>
        <authorList>
            <person name="Garzetti D."/>
        </authorList>
    </citation>
    <scope>NUCLEOTIDE SEQUENCE [LARGE SCALE GENOMIC DNA]</scope>
    <source>
        <strain evidence="4">KB18</strain>
    </source>
</reference>
<dbReference type="RefSeq" id="WP_066533948.1">
    <property type="nucleotide sequence ID" value="NZ_CAJTCQ010000007.1"/>
</dbReference>
<gene>
    <name evidence="2" type="ORF">ADH66_07305</name>
    <name evidence="3" type="ORF">I5Q82_17360</name>
</gene>
<feature type="transmembrane region" description="Helical" evidence="1">
    <location>
        <begin position="374"/>
        <end position="394"/>
    </location>
</feature>
<dbReference type="AlphaFoldDB" id="A0A1Z2XPV9"/>
<evidence type="ECO:0000313" key="3">
    <source>
        <dbReference type="EMBL" id="QQR29766.1"/>
    </source>
</evidence>
<proteinExistence type="predicted"/>
<reference evidence="3 5" key="3">
    <citation type="submission" date="2020-11" db="EMBL/GenBank/DDBJ databases">
        <title>Closed and high quality bacterial genomes of the OMM12 community.</title>
        <authorList>
            <person name="Marbouty M."/>
            <person name="Lamy-Besnier Q."/>
            <person name="Debarbieux L."/>
            <person name="Koszul R."/>
        </authorList>
    </citation>
    <scope>NUCLEOTIDE SEQUENCE [LARGE SCALE GENOMIC DNA]</scope>
    <source>
        <strain evidence="3 5">KB18</strain>
    </source>
</reference>
<feature type="transmembrane region" description="Helical" evidence="1">
    <location>
        <begin position="280"/>
        <end position="304"/>
    </location>
</feature>
<name>A0A1Z2XPV9_9FIRM</name>
<keyword evidence="4" id="KW-1185">Reference proteome</keyword>
<feature type="transmembrane region" description="Helical" evidence="1">
    <location>
        <begin position="185"/>
        <end position="204"/>
    </location>
</feature>
<evidence type="ECO:0000313" key="5">
    <source>
        <dbReference type="Proteomes" id="UP000596035"/>
    </source>
</evidence>
<evidence type="ECO:0000256" key="1">
    <source>
        <dbReference type="SAM" id="Phobius"/>
    </source>
</evidence>
<keyword evidence="1" id="KW-0812">Transmembrane</keyword>
<organism evidence="3 5">
    <name type="scientific">Acutalibacter muris</name>
    <dbReference type="NCBI Taxonomy" id="1796620"/>
    <lineage>
        <taxon>Bacteria</taxon>
        <taxon>Bacillati</taxon>
        <taxon>Bacillota</taxon>
        <taxon>Clostridia</taxon>
        <taxon>Eubacteriales</taxon>
        <taxon>Acutalibacteraceae</taxon>
        <taxon>Acutalibacter</taxon>
    </lineage>
</organism>
<feature type="transmembrane region" description="Helical" evidence="1">
    <location>
        <begin position="316"/>
        <end position="340"/>
    </location>
</feature>
<accession>A0A1Z2XPV9</accession>
<dbReference type="KEGG" id="amur:ADH66_07305"/>
<sequence>MIRLIRYEFIKQFCKRSLLVLFVVFSLANLFKIYGEYKSYSYLADGNGEGCWHTLHWQLYKEYQGKITREKVERLLAVYTPLVEATSDMTASTATDDPNTMTGNLYSDRNLLDKYFVQPMQYFYEYSGRSEQVANRARQSAALYGERGAVYQQRESGAIYNLYAGRTIPAFAYREMCNYYLNYDFSIVLTLLLCLYGIIGTFVSERETQMDMLLLVSPGGGRKTALAKILAATLFLLLTSLWFSLLDLIGFAASFQTLEGLALPVFAIPSFAESSVNLSIFQYVLLSAALKCAGAWVMGMLWLLVSMFWKNALLPFVINFALCMALIVSGAACAYSNFFWTKVLNPYSLLTNRVLLGKTEFINLGGFPVLTWQAAIWFALITGLVLAAAIYFLSAENCHRCVRRAK</sequence>
<evidence type="ECO:0000313" key="2">
    <source>
        <dbReference type="EMBL" id="ASB40482.1"/>
    </source>
</evidence>
<dbReference type="EMBL" id="CP021422">
    <property type="protein sequence ID" value="ASB40482.1"/>
    <property type="molecule type" value="Genomic_DNA"/>
</dbReference>
<feature type="transmembrane region" description="Helical" evidence="1">
    <location>
        <begin position="225"/>
        <end position="245"/>
    </location>
</feature>